<feature type="binding site" evidence="5">
    <location>
        <position position="218"/>
    </location>
    <ligand>
        <name>FAD</name>
        <dbReference type="ChEBI" id="CHEBI:57692"/>
    </ligand>
</feature>
<dbReference type="PROSITE" id="PS00394">
    <property type="entry name" value="DNA_PHOTOLYASES_1_1"/>
    <property type="match status" value="1"/>
</dbReference>
<dbReference type="GO" id="GO:0003904">
    <property type="term" value="F:deoxyribodipyrimidine photo-lyase activity"/>
    <property type="evidence" value="ECO:0007669"/>
    <property type="project" value="TreeGrafter"/>
</dbReference>
<dbReference type="GO" id="GO:0006139">
    <property type="term" value="P:nucleobase-containing compound metabolic process"/>
    <property type="evidence" value="ECO:0007669"/>
    <property type="project" value="UniProtKB-ARBA"/>
</dbReference>
<feature type="compositionally biased region" description="Polar residues" evidence="6">
    <location>
        <begin position="498"/>
        <end position="515"/>
    </location>
</feature>
<evidence type="ECO:0000256" key="6">
    <source>
        <dbReference type="SAM" id="MobiDB-lite"/>
    </source>
</evidence>
<proteinExistence type="predicted"/>
<feature type="compositionally biased region" description="Basic and acidic residues" evidence="6">
    <location>
        <begin position="486"/>
        <end position="497"/>
    </location>
</feature>
<keyword evidence="2 5" id="KW-0285">Flavoprotein</keyword>
<dbReference type="GO" id="GO:0003677">
    <property type="term" value="F:DNA binding"/>
    <property type="evidence" value="ECO:0007669"/>
    <property type="project" value="TreeGrafter"/>
</dbReference>
<evidence type="ECO:0000259" key="7">
    <source>
        <dbReference type="PROSITE" id="PS51645"/>
    </source>
</evidence>
<dbReference type="InterPro" id="IPR014729">
    <property type="entry name" value="Rossmann-like_a/b/a_fold"/>
</dbReference>
<dbReference type="Pfam" id="PF03441">
    <property type="entry name" value="FAD_binding_7"/>
    <property type="match status" value="1"/>
</dbReference>
<dbReference type="InterPro" id="IPR002081">
    <property type="entry name" value="Cryptochrome/DNA_photolyase_1"/>
</dbReference>
<accession>A0A2R4XLW1</accession>
<keyword evidence="9" id="KW-1185">Reference proteome</keyword>
<dbReference type="GO" id="GO:0071949">
    <property type="term" value="F:FAD binding"/>
    <property type="evidence" value="ECO:0007669"/>
    <property type="project" value="TreeGrafter"/>
</dbReference>
<dbReference type="AlphaFoldDB" id="A0A2R4XLW1"/>
<dbReference type="PANTHER" id="PTHR11455">
    <property type="entry name" value="CRYPTOCHROME"/>
    <property type="match status" value="1"/>
</dbReference>
<evidence type="ECO:0000256" key="1">
    <source>
        <dbReference type="ARBA" id="ARBA00001932"/>
    </source>
</evidence>
<gene>
    <name evidence="8" type="ORF">DBV39_14690</name>
</gene>
<dbReference type="PROSITE" id="PS51645">
    <property type="entry name" value="PHR_CRY_ALPHA_BETA"/>
    <property type="match status" value="1"/>
</dbReference>
<feature type="region of interest" description="Disordered" evidence="6">
    <location>
        <begin position="486"/>
        <end position="547"/>
    </location>
</feature>
<dbReference type="Gene3D" id="3.40.50.620">
    <property type="entry name" value="HUPs"/>
    <property type="match status" value="1"/>
</dbReference>
<dbReference type="KEGG" id="boz:DBV39_14690"/>
<dbReference type="EMBL" id="CP028901">
    <property type="protein sequence ID" value="AWB34764.1"/>
    <property type="molecule type" value="Genomic_DNA"/>
</dbReference>
<organism evidence="8 9">
    <name type="scientific">Orrella marina</name>
    <dbReference type="NCBI Taxonomy" id="2163011"/>
    <lineage>
        <taxon>Bacteria</taxon>
        <taxon>Pseudomonadati</taxon>
        <taxon>Pseudomonadota</taxon>
        <taxon>Betaproteobacteria</taxon>
        <taxon>Burkholderiales</taxon>
        <taxon>Alcaligenaceae</taxon>
        <taxon>Orrella</taxon>
    </lineage>
</organism>
<evidence type="ECO:0000256" key="2">
    <source>
        <dbReference type="ARBA" id="ARBA00022630"/>
    </source>
</evidence>
<keyword evidence="3 5" id="KW-0274">FAD</keyword>
<feature type="domain" description="Photolyase/cryptochrome alpha/beta" evidence="7">
    <location>
        <begin position="2"/>
        <end position="131"/>
    </location>
</feature>
<evidence type="ECO:0000313" key="8">
    <source>
        <dbReference type="EMBL" id="AWB34764.1"/>
    </source>
</evidence>
<dbReference type="InterPro" id="IPR018394">
    <property type="entry name" value="DNA_photolyase_1_CS_C"/>
</dbReference>
<evidence type="ECO:0000313" key="9">
    <source>
        <dbReference type="Proteomes" id="UP000244571"/>
    </source>
</evidence>
<dbReference type="InterPro" id="IPR036134">
    <property type="entry name" value="Crypto/Photolyase_FAD-like_sf"/>
</dbReference>
<comment type="cofactor">
    <cofactor evidence="1">
        <name>(6R)-5,10-methylene-5,6,7,8-tetrahydrofolate</name>
        <dbReference type="ChEBI" id="CHEBI:15636"/>
    </cofactor>
</comment>
<dbReference type="Pfam" id="PF00875">
    <property type="entry name" value="DNA_photolyase"/>
    <property type="match status" value="1"/>
</dbReference>
<evidence type="ECO:0000256" key="3">
    <source>
        <dbReference type="ARBA" id="ARBA00022827"/>
    </source>
</evidence>
<dbReference type="InterPro" id="IPR005101">
    <property type="entry name" value="Cryptochr/Photolyase_FAD-bd"/>
</dbReference>
<keyword evidence="4" id="KW-0157">Chromophore</keyword>
<dbReference type="InterPro" id="IPR036155">
    <property type="entry name" value="Crypto/Photolyase_N_sf"/>
</dbReference>
<dbReference type="RefSeq" id="WP_108622174.1">
    <property type="nucleotide sequence ID" value="NZ_CP028901.1"/>
</dbReference>
<dbReference type="Proteomes" id="UP000244571">
    <property type="component" value="Chromosome"/>
</dbReference>
<dbReference type="InterPro" id="IPR006050">
    <property type="entry name" value="DNA_photolyase_N"/>
</dbReference>
<dbReference type="GO" id="GO:0006950">
    <property type="term" value="P:response to stress"/>
    <property type="evidence" value="ECO:0007669"/>
    <property type="project" value="UniProtKB-ARBA"/>
</dbReference>
<protein>
    <submittedName>
        <fullName evidence="8">Deoxyribodipyrimidine photolyase</fullName>
    </submittedName>
</protein>
<dbReference type="SUPFAM" id="SSF52425">
    <property type="entry name" value="Cryptochrome/photolyase, N-terminal domain"/>
    <property type="match status" value="1"/>
</dbReference>
<feature type="binding site" evidence="5">
    <location>
        <position position="271"/>
    </location>
    <ligand>
        <name>FAD</name>
        <dbReference type="ChEBI" id="CHEBI:57692"/>
    </ligand>
</feature>
<dbReference type="GO" id="GO:0009416">
    <property type="term" value="P:response to light stimulus"/>
    <property type="evidence" value="ECO:0007669"/>
    <property type="project" value="TreeGrafter"/>
</dbReference>
<comment type="cofactor">
    <cofactor evidence="5">
        <name>FAD</name>
        <dbReference type="ChEBI" id="CHEBI:57692"/>
    </cofactor>
    <text evidence="5">Binds 1 FAD per subunit.</text>
</comment>
<evidence type="ECO:0000256" key="5">
    <source>
        <dbReference type="PIRSR" id="PIRSR602081-1"/>
    </source>
</evidence>
<keyword evidence="8" id="KW-0456">Lyase</keyword>
<dbReference type="PANTHER" id="PTHR11455:SF9">
    <property type="entry name" value="CRYPTOCHROME CIRCADIAN CLOCK 5 ISOFORM X1"/>
    <property type="match status" value="1"/>
</dbReference>
<name>A0A2R4XLW1_9BURK</name>
<dbReference type="Gene3D" id="1.10.579.10">
    <property type="entry name" value="DNA Cyclobutane Dipyrimidine Photolyase, subunit A, domain 3"/>
    <property type="match status" value="1"/>
</dbReference>
<reference evidence="8 9" key="1">
    <citation type="submission" date="2018-04" db="EMBL/GenBank/DDBJ databases">
        <title>Bordetella sp. HZ20 isolated from seawater.</title>
        <authorList>
            <person name="Sun C."/>
        </authorList>
    </citation>
    <scope>NUCLEOTIDE SEQUENCE [LARGE SCALE GENOMIC DNA]</scope>
    <source>
        <strain evidence="8 9">HZ20</strain>
    </source>
</reference>
<evidence type="ECO:0000256" key="4">
    <source>
        <dbReference type="ARBA" id="ARBA00022991"/>
    </source>
</evidence>
<dbReference type="Gene3D" id="1.25.40.80">
    <property type="match status" value="1"/>
</dbReference>
<sequence length="547" mass="62944">MSLQVVWFKRDLRTADHEALYRACATGPTLCLYVIEPAYWQQDSTSNRQWLFVREALADLDAQLRALDGALVVQQGDAVDALESIRKAYCSFVLHSHIETGIGWTFERDKAVARWCRKHEVQWYEYVQNGVCRPISSRQTGFKQHWDRWVQALKYPRPVNATFVGRAPDSLRVSSLSPHAWPGTVRENVYPCPGRQTGGRSAGLDVFKSFLLERGEVYRGSISSPLTAESACSRLSPYLAYGCLGLREVVQRTILAQRDATTRWSKSLAAFMTRLHWHCYWIQAFEAASQMEHEPLVEQMALLRRPLNKERFDAWRMGRTGWPMVDACMRFLHHQGWINFRMRAMLVCAATHSLELPWQPVSHWMAQMFVDFEPGIHYPQVQLQSAMSGGSVLRMYNPVIQASRLDPQGEFVRRWVPELAHVSQFWIFEPWKMTPNLREAAGWAQEKSYPEPLVDFAQTHRATKQAITEIRSAHQLVPVRRFHERTARVHEPSRREQLSPSQAQAPQNVSTQTLSDRPGATTARVSRTRRSQPKATKVDMSIQPTLF</sequence>
<dbReference type="SUPFAM" id="SSF48173">
    <property type="entry name" value="Cryptochrome/photolyase FAD-binding domain"/>
    <property type="match status" value="1"/>
</dbReference>
<dbReference type="OrthoDB" id="9772484at2"/>